<dbReference type="InterPro" id="IPR019456">
    <property type="entry name" value="Pyrv-flavodox_OxRtase_EKR"/>
</dbReference>
<dbReference type="GO" id="GO:0046872">
    <property type="term" value="F:metal ion binding"/>
    <property type="evidence" value="ECO:0007669"/>
    <property type="project" value="UniProtKB-KW"/>
</dbReference>
<gene>
    <name evidence="10" type="ORF">ICJ83_06590</name>
</gene>
<accession>A0A8J6U7E9</accession>
<dbReference type="Gene3D" id="3.30.70.20">
    <property type="match status" value="1"/>
</dbReference>
<dbReference type="SUPFAM" id="SSF52922">
    <property type="entry name" value="TK C-terminal domain-like"/>
    <property type="match status" value="1"/>
</dbReference>
<evidence type="ECO:0000313" key="11">
    <source>
        <dbReference type="Proteomes" id="UP000600588"/>
    </source>
</evidence>
<reference evidence="10 11" key="1">
    <citation type="submission" date="2020-09" db="EMBL/GenBank/DDBJ databases">
        <title>TT11 complete genome.</title>
        <authorList>
            <person name="Wu Z."/>
        </authorList>
    </citation>
    <scope>NUCLEOTIDE SEQUENCE [LARGE SCALE GENOMIC DNA]</scope>
    <source>
        <strain evidence="10 11">TT11</strain>
    </source>
</reference>
<comment type="caution">
    <text evidence="10">The sequence shown here is derived from an EMBL/GenBank/DDBJ whole genome shotgun (WGS) entry which is preliminary data.</text>
</comment>
<dbReference type="InterPro" id="IPR017896">
    <property type="entry name" value="4Fe4S_Fe-S-bd"/>
</dbReference>
<dbReference type="FunFam" id="3.40.50.970:FF:000012">
    <property type="entry name" value="Pyruvate:ferredoxin (Flavodoxin) oxidoreductase"/>
    <property type="match status" value="1"/>
</dbReference>
<evidence type="ECO:0000256" key="5">
    <source>
        <dbReference type="ARBA" id="ARBA00022982"/>
    </source>
</evidence>
<keyword evidence="5" id="KW-0249">Electron transport</keyword>
<dbReference type="InterPro" id="IPR050722">
    <property type="entry name" value="Pyruvate:ferred/Flavod_OxRd"/>
</dbReference>
<dbReference type="InterPro" id="IPR011766">
    <property type="entry name" value="TPP_enzyme_TPP-bd"/>
</dbReference>
<keyword evidence="6" id="KW-0560">Oxidoreductase</keyword>
<name>A0A8J6U7E9_9FLAO</name>
<dbReference type="InterPro" id="IPR017900">
    <property type="entry name" value="4Fe4S_Fe_S_CS"/>
</dbReference>
<dbReference type="Gene3D" id="3.40.50.970">
    <property type="match status" value="2"/>
</dbReference>
<dbReference type="Pfam" id="PF01558">
    <property type="entry name" value="POR"/>
    <property type="match status" value="1"/>
</dbReference>
<feature type="domain" description="4Fe-4S ferredoxin-type" evidence="9">
    <location>
        <begin position="650"/>
        <end position="679"/>
    </location>
</feature>
<dbReference type="GO" id="GO:0030976">
    <property type="term" value="F:thiamine pyrophosphate binding"/>
    <property type="evidence" value="ECO:0007669"/>
    <property type="project" value="InterPro"/>
</dbReference>
<dbReference type="InterPro" id="IPR033412">
    <property type="entry name" value="PFOR_II"/>
</dbReference>
<keyword evidence="8" id="KW-0411">Iron-sulfur</keyword>
<dbReference type="SUPFAM" id="SSF52518">
    <property type="entry name" value="Thiamin diphosphate-binding fold (THDP-binding)"/>
    <property type="match status" value="2"/>
</dbReference>
<dbReference type="PANTHER" id="PTHR32154">
    <property type="entry name" value="PYRUVATE-FLAVODOXIN OXIDOREDUCTASE-RELATED"/>
    <property type="match status" value="1"/>
</dbReference>
<dbReference type="InterPro" id="IPR002869">
    <property type="entry name" value="Pyrv_flavodox_OxRed_cen"/>
</dbReference>
<keyword evidence="3" id="KW-0004">4Fe-4S</keyword>
<dbReference type="PROSITE" id="PS00198">
    <property type="entry name" value="4FE4S_FER_1"/>
    <property type="match status" value="1"/>
</dbReference>
<dbReference type="InterPro" id="IPR009014">
    <property type="entry name" value="Transketo_C/PFOR_II"/>
</dbReference>
<dbReference type="SMART" id="SM00890">
    <property type="entry name" value="EKR"/>
    <property type="match status" value="1"/>
</dbReference>
<dbReference type="GO" id="GO:0006979">
    <property type="term" value="P:response to oxidative stress"/>
    <property type="evidence" value="ECO:0007669"/>
    <property type="project" value="TreeGrafter"/>
</dbReference>
<dbReference type="Pfam" id="PF01855">
    <property type="entry name" value="POR_N"/>
    <property type="match status" value="1"/>
</dbReference>
<dbReference type="EMBL" id="JACVXB010000002">
    <property type="protein sequence ID" value="MBD0831795.1"/>
    <property type="molecule type" value="Genomic_DNA"/>
</dbReference>
<protein>
    <submittedName>
        <fullName evidence="10">4Fe-4S binding protein</fullName>
    </submittedName>
</protein>
<dbReference type="PANTHER" id="PTHR32154:SF0">
    <property type="entry name" value="PYRUVATE-FLAVODOXIN OXIDOREDUCTASE-RELATED"/>
    <property type="match status" value="1"/>
</dbReference>
<dbReference type="Pfam" id="PF17147">
    <property type="entry name" value="PFOR_II"/>
    <property type="match status" value="1"/>
</dbReference>
<dbReference type="SUPFAM" id="SSF53323">
    <property type="entry name" value="Pyruvate-ferredoxin oxidoreductase, PFOR, domain III"/>
    <property type="match status" value="1"/>
</dbReference>
<dbReference type="InterPro" id="IPR002880">
    <property type="entry name" value="Pyrv_Fd/Flavodoxin_OxRdtase_N"/>
</dbReference>
<keyword evidence="11" id="KW-1185">Reference proteome</keyword>
<evidence type="ECO:0000256" key="1">
    <source>
        <dbReference type="ARBA" id="ARBA00009032"/>
    </source>
</evidence>
<organism evidence="10 11">
    <name type="scientific">Aestuariibaculum sediminum</name>
    <dbReference type="NCBI Taxonomy" id="2770637"/>
    <lineage>
        <taxon>Bacteria</taxon>
        <taxon>Pseudomonadati</taxon>
        <taxon>Bacteroidota</taxon>
        <taxon>Flavobacteriia</taxon>
        <taxon>Flavobacteriales</taxon>
        <taxon>Flavobacteriaceae</taxon>
    </lineage>
</organism>
<comment type="similarity">
    <text evidence="1">Belongs to the pyruvate:ferredoxin/flavodoxin oxidoreductase family.</text>
</comment>
<dbReference type="AlphaFoldDB" id="A0A8J6U7E9"/>
<dbReference type="InterPro" id="IPR029061">
    <property type="entry name" value="THDP-binding"/>
</dbReference>
<evidence type="ECO:0000256" key="2">
    <source>
        <dbReference type="ARBA" id="ARBA00022448"/>
    </source>
</evidence>
<evidence type="ECO:0000256" key="4">
    <source>
        <dbReference type="ARBA" id="ARBA00022723"/>
    </source>
</evidence>
<evidence type="ECO:0000259" key="9">
    <source>
        <dbReference type="PROSITE" id="PS51379"/>
    </source>
</evidence>
<dbReference type="GO" id="GO:0044281">
    <property type="term" value="P:small molecule metabolic process"/>
    <property type="evidence" value="ECO:0007669"/>
    <property type="project" value="UniProtKB-ARBA"/>
</dbReference>
<dbReference type="CDD" id="cd07034">
    <property type="entry name" value="TPP_PYR_PFOR_IOR-alpha_like"/>
    <property type="match status" value="1"/>
</dbReference>
<evidence type="ECO:0000256" key="8">
    <source>
        <dbReference type="ARBA" id="ARBA00023014"/>
    </source>
</evidence>
<dbReference type="GO" id="GO:0051539">
    <property type="term" value="F:4 iron, 4 sulfur cluster binding"/>
    <property type="evidence" value="ECO:0007669"/>
    <property type="project" value="UniProtKB-KW"/>
</dbReference>
<evidence type="ECO:0000256" key="3">
    <source>
        <dbReference type="ARBA" id="ARBA00022485"/>
    </source>
</evidence>
<keyword evidence="2" id="KW-0813">Transport</keyword>
<dbReference type="PROSITE" id="PS51379">
    <property type="entry name" value="4FE4S_FER_2"/>
    <property type="match status" value="2"/>
</dbReference>
<dbReference type="RefSeq" id="WP_188229584.1">
    <property type="nucleotide sequence ID" value="NZ_JACVXB010000002.1"/>
</dbReference>
<dbReference type="Gene3D" id="3.40.50.920">
    <property type="match status" value="1"/>
</dbReference>
<dbReference type="Pfam" id="PF13237">
    <property type="entry name" value="Fer4_10"/>
    <property type="match status" value="1"/>
</dbReference>
<evidence type="ECO:0000313" key="10">
    <source>
        <dbReference type="EMBL" id="MBD0831795.1"/>
    </source>
</evidence>
<dbReference type="FunFam" id="3.40.50.920:FF:000007">
    <property type="entry name" value="Pyruvate:ferredoxin (Flavodoxin) oxidoreductase"/>
    <property type="match status" value="1"/>
</dbReference>
<dbReference type="Gene3D" id="3.40.920.10">
    <property type="entry name" value="Pyruvate-ferredoxin oxidoreductase, PFOR, domain III"/>
    <property type="match status" value="1"/>
</dbReference>
<dbReference type="Pfam" id="PF02775">
    <property type="entry name" value="TPP_enzyme_C"/>
    <property type="match status" value="1"/>
</dbReference>
<proteinExistence type="inferred from homology"/>
<dbReference type="GO" id="GO:0016903">
    <property type="term" value="F:oxidoreductase activity, acting on the aldehyde or oxo group of donors"/>
    <property type="evidence" value="ECO:0007669"/>
    <property type="project" value="InterPro"/>
</dbReference>
<keyword evidence="7" id="KW-0408">Iron</keyword>
<evidence type="ECO:0000256" key="6">
    <source>
        <dbReference type="ARBA" id="ARBA00023002"/>
    </source>
</evidence>
<dbReference type="Gene3D" id="4.10.780.10">
    <property type="entry name" value="Pyruvate-flavodoxin oxidoreductase, EKR domain"/>
    <property type="match status" value="1"/>
</dbReference>
<dbReference type="Proteomes" id="UP000600588">
    <property type="component" value="Unassembled WGS sequence"/>
</dbReference>
<dbReference type="InterPro" id="IPR019752">
    <property type="entry name" value="Pyrv/ketoisovalerate_OxRed_cat"/>
</dbReference>
<dbReference type="SUPFAM" id="SSF54862">
    <property type="entry name" value="4Fe-4S ferredoxins"/>
    <property type="match status" value="1"/>
</dbReference>
<keyword evidence="4" id="KW-0479">Metal-binding</keyword>
<sequence>METSSYSILNANQAVAHIAYQTNEVMPIYPITPASEMSELVEQWAAQNITNCFGSTPQVYQMQSESGVAGAMHGAITTGALSTTFTASQGLLLMLPNMYKIAGELTPNVIHVATRSIATHALSVFGDHSDVMAVRQSGYAMLSSASVQEAQDFALIAQAASLQSRIPFLHFFDGFRTSHEITKIESISNNVIQQMINLDAIQEHRNKALNPNRPVIKGTSQAPDIFFQSREAINSIYNACPNIVQDVMTKFKELTGRSYRLFEYTGNPNAEHIIISMASSTQTIEETIAYLNNKQEKFGLIKVKLYRPFSNEHLLKALPKTCKSIAVLDRTKEPGSNGEPLFLDVSQALLEAYQNNKINHLPKITRGRYGLSGKSFTPDMVYAIFENLKNPDYKPQFTVGINDDLTHLNLDIKNNMHHSSAYQAVFYETKNKTLNKSLTTIIKEIGKTPSKFIQGYTTIDYKKSNTRATTHIRIDKQPIKSAYLINNANFIAANSTSFVENDTVLETIKRGGTLLINTIKSPSLLWKSLSVKSQEMIQNKKIKVLVVDCHSIPKAINISSYNISSLHACFLAHTRQVLKPIDIQSINAIINTVDTSEINSTEETVNGFNNTIIGKIMANKGDDLTVSQMPVDGTYPTNTSEFNIIESSEYIPHWDLNLCSQCGACSMACPQAALRIKVYNDEKLIDAPIHFKSTKAIDPDWKKENLNYTIEINPNQCNGCFNCVDACADKALSMVYKNENTSSENWRFFEEIPELDRNKINLKKVSQQQLQEPLFKYSMGVKGCGEAPYLKLLSQLFGDRLLVANATGASSIFGGALPTTPWSKNANERGPAWANSLFEDNAEFGLGYRLSIDQQLLQAQYLLKELSHDLPLNMVYAILNAKQNNDAEINAQRIRVEKIKSYLKVIKTEKHSQLYYLMDAFVKKSIWIVGGDGWAYDIGYSGIDHVLASGKNVNILVLDNEVYDNTGGQASKATPFGAQAKFTSLGKRNHKKDLGLIAMQYDNVYVASVAIGANQEQTLKAFVEAESFNGPSIIIAYCHSDSHGIDMQQPSQYHKAAVNSGQWILYRNDPRKQTNDKTSFQLDSAPPSISIGNYLSVESRFSNLINAQENFNTYTLDNYQNHINNKFTAFAYKENLNHLKNNLLSYV</sequence>
<dbReference type="Pfam" id="PF10371">
    <property type="entry name" value="EKR"/>
    <property type="match status" value="1"/>
</dbReference>
<feature type="domain" description="4Fe-4S ferredoxin-type" evidence="9">
    <location>
        <begin position="708"/>
        <end position="737"/>
    </location>
</feature>
<dbReference type="InterPro" id="IPR037112">
    <property type="entry name" value="Pyrv-flavodox_OxR_EKR_sf"/>
</dbReference>
<evidence type="ECO:0000256" key="7">
    <source>
        <dbReference type="ARBA" id="ARBA00023004"/>
    </source>
</evidence>